<reference evidence="7 8" key="1">
    <citation type="submission" date="2019-01" db="EMBL/GenBank/DDBJ databases">
        <authorList>
            <person name="Chen W.-M."/>
        </authorList>
    </citation>
    <scope>NUCLEOTIDE SEQUENCE [LARGE SCALE GENOMIC DNA]</scope>
    <source>
        <strain evidence="7 8">KYPC3</strain>
    </source>
</reference>
<gene>
    <name evidence="7" type="ORF">EOE67_12375</name>
</gene>
<evidence type="ECO:0000256" key="5">
    <source>
        <dbReference type="ARBA" id="ARBA00023163"/>
    </source>
</evidence>
<dbReference type="InterPro" id="IPR015424">
    <property type="entry name" value="PyrdxlP-dep_Trfase"/>
</dbReference>
<dbReference type="Gene3D" id="3.90.1150.10">
    <property type="entry name" value="Aspartate Aminotransferase, domain 1"/>
    <property type="match status" value="1"/>
</dbReference>
<dbReference type="RefSeq" id="WP_127699391.1">
    <property type="nucleotide sequence ID" value="NZ_SACS01000012.1"/>
</dbReference>
<evidence type="ECO:0000256" key="2">
    <source>
        <dbReference type="ARBA" id="ARBA00022898"/>
    </source>
</evidence>
<dbReference type="GO" id="GO:0030170">
    <property type="term" value="F:pyridoxal phosphate binding"/>
    <property type="evidence" value="ECO:0007669"/>
    <property type="project" value="InterPro"/>
</dbReference>
<feature type="domain" description="HTH gntR-type" evidence="6">
    <location>
        <begin position="16"/>
        <end position="84"/>
    </location>
</feature>
<dbReference type="GO" id="GO:0003677">
    <property type="term" value="F:DNA binding"/>
    <property type="evidence" value="ECO:0007669"/>
    <property type="project" value="UniProtKB-KW"/>
</dbReference>
<keyword evidence="7" id="KW-0032">Aminotransferase</keyword>
<dbReference type="AlphaFoldDB" id="A0A437QRG5"/>
<dbReference type="SUPFAM" id="SSF46785">
    <property type="entry name" value="Winged helix' DNA-binding domain"/>
    <property type="match status" value="1"/>
</dbReference>
<dbReference type="InterPro" id="IPR000524">
    <property type="entry name" value="Tscrpt_reg_HTH_GntR"/>
</dbReference>
<comment type="similarity">
    <text evidence="1">In the C-terminal section; belongs to the class-I pyridoxal-phosphate-dependent aminotransferase family.</text>
</comment>
<evidence type="ECO:0000256" key="3">
    <source>
        <dbReference type="ARBA" id="ARBA00023015"/>
    </source>
</evidence>
<accession>A0A437QRG5</accession>
<dbReference type="CDD" id="cd07377">
    <property type="entry name" value="WHTH_GntR"/>
    <property type="match status" value="1"/>
</dbReference>
<proteinExistence type="inferred from homology"/>
<keyword evidence="4" id="KW-0238">DNA-binding</keyword>
<keyword evidence="7" id="KW-0808">Transferase</keyword>
<dbReference type="PROSITE" id="PS50949">
    <property type="entry name" value="HTH_GNTR"/>
    <property type="match status" value="1"/>
</dbReference>
<dbReference type="InterPro" id="IPR015421">
    <property type="entry name" value="PyrdxlP-dep_Trfase_major"/>
</dbReference>
<dbReference type="InterPro" id="IPR051446">
    <property type="entry name" value="HTH_trans_reg/aminotransferase"/>
</dbReference>
<dbReference type="InterPro" id="IPR036388">
    <property type="entry name" value="WH-like_DNA-bd_sf"/>
</dbReference>
<evidence type="ECO:0000259" key="6">
    <source>
        <dbReference type="PROSITE" id="PS50949"/>
    </source>
</evidence>
<name>A0A437QRG5_9GAMM</name>
<dbReference type="GO" id="GO:0008483">
    <property type="term" value="F:transaminase activity"/>
    <property type="evidence" value="ECO:0007669"/>
    <property type="project" value="UniProtKB-KW"/>
</dbReference>
<dbReference type="Gene3D" id="3.40.640.10">
    <property type="entry name" value="Type I PLP-dependent aspartate aminotransferase-like (Major domain)"/>
    <property type="match status" value="1"/>
</dbReference>
<sequence length="491" mass="53842">MTIAFQHWLLDKSSNEAWSKQLLGYARAAIAHGSWPAGTKLPSIRGLALQLQVSKFTVAELYEKLAAESLVVSRPGSGVYVAKVQPVAMLSEANAGQSALAGDVALMRQTLQRDNAVIKPGAGWLTPEWLPGAAIKQAMREVARQPQSLSDYGPAQGNVLLRRYLSERLAQLNIQAEPQQLLLTSSATHALDLCLRLYLKPGDAVLVDDPGFYNFFAVLRLHHLTILPLPRQQDGPDLPVLAALLTEHQPKAYLTNSVLSNPVGTCVSPQKAFAVLELLHQHQCLLLEDDIYADFEQQPAIRYASLTGLARGIYLGSLSKTISADLRVGYIAASPAQIASLTDLKLITGSSTSQSVERVVYQVLTGGAYRRHLEQLRKRLQEAMQQVIPQLKKRGFMLWHQPDAGYLLWLKLPSGVSANALTAMLERQHIILAPGGHFSLQPDADSFMRVNVTQCLNPKLWAALDTALSMIAVTQQPTQKLQLPRSQVGDR</sequence>
<dbReference type="InterPro" id="IPR004839">
    <property type="entry name" value="Aminotransferase_I/II_large"/>
</dbReference>
<dbReference type="EMBL" id="SACS01000012">
    <property type="protein sequence ID" value="RVU37098.1"/>
    <property type="molecule type" value="Genomic_DNA"/>
</dbReference>
<dbReference type="Pfam" id="PF00155">
    <property type="entry name" value="Aminotran_1_2"/>
    <property type="match status" value="1"/>
</dbReference>
<dbReference type="PANTHER" id="PTHR46577:SF2">
    <property type="entry name" value="TRANSCRIPTIONAL REGULATORY PROTEIN"/>
    <property type="match status" value="1"/>
</dbReference>
<evidence type="ECO:0000313" key="8">
    <source>
        <dbReference type="Proteomes" id="UP000283077"/>
    </source>
</evidence>
<dbReference type="Proteomes" id="UP000283077">
    <property type="component" value="Unassembled WGS sequence"/>
</dbReference>
<dbReference type="SUPFAM" id="SSF53383">
    <property type="entry name" value="PLP-dependent transferases"/>
    <property type="match status" value="1"/>
</dbReference>
<dbReference type="PANTHER" id="PTHR46577">
    <property type="entry name" value="HTH-TYPE TRANSCRIPTIONAL REGULATORY PROTEIN GABR"/>
    <property type="match status" value="1"/>
</dbReference>
<keyword evidence="3" id="KW-0805">Transcription regulation</keyword>
<keyword evidence="2" id="KW-0663">Pyridoxal phosphate</keyword>
<keyword evidence="5" id="KW-0804">Transcription</keyword>
<organism evidence="7 8">
    <name type="scientific">Rheinheimera riviphila</name>
    <dbReference type="NCBI Taxonomy" id="1834037"/>
    <lineage>
        <taxon>Bacteria</taxon>
        <taxon>Pseudomonadati</taxon>
        <taxon>Pseudomonadota</taxon>
        <taxon>Gammaproteobacteria</taxon>
        <taxon>Chromatiales</taxon>
        <taxon>Chromatiaceae</taxon>
        <taxon>Rheinheimera</taxon>
    </lineage>
</organism>
<dbReference type="OrthoDB" id="9804020at2"/>
<dbReference type="SMART" id="SM00345">
    <property type="entry name" value="HTH_GNTR"/>
    <property type="match status" value="1"/>
</dbReference>
<keyword evidence="8" id="KW-1185">Reference proteome</keyword>
<comment type="caution">
    <text evidence="7">The sequence shown here is derived from an EMBL/GenBank/DDBJ whole genome shotgun (WGS) entry which is preliminary data.</text>
</comment>
<evidence type="ECO:0000256" key="1">
    <source>
        <dbReference type="ARBA" id="ARBA00005384"/>
    </source>
</evidence>
<evidence type="ECO:0000256" key="4">
    <source>
        <dbReference type="ARBA" id="ARBA00023125"/>
    </source>
</evidence>
<dbReference type="Gene3D" id="1.10.10.10">
    <property type="entry name" value="Winged helix-like DNA-binding domain superfamily/Winged helix DNA-binding domain"/>
    <property type="match status" value="1"/>
</dbReference>
<dbReference type="CDD" id="cd00609">
    <property type="entry name" value="AAT_like"/>
    <property type="match status" value="1"/>
</dbReference>
<dbReference type="GO" id="GO:0003700">
    <property type="term" value="F:DNA-binding transcription factor activity"/>
    <property type="evidence" value="ECO:0007669"/>
    <property type="project" value="InterPro"/>
</dbReference>
<dbReference type="InterPro" id="IPR015422">
    <property type="entry name" value="PyrdxlP-dep_Trfase_small"/>
</dbReference>
<dbReference type="InterPro" id="IPR036390">
    <property type="entry name" value="WH_DNA-bd_sf"/>
</dbReference>
<protein>
    <submittedName>
        <fullName evidence="7">PLP-dependent aminotransferase family protein</fullName>
    </submittedName>
</protein>
<evidence type="ECO:0000313" key="7">
    <source>
        <dbReference type="EMBL" id="RVU37098.1"/>
    </source>
</evidence>
<dbReference type="Pfam" id="PF00392">
    <property type="entry name" value="GntR"/>
    <property type="match status" value="1"/>
</dbReference>